<accession>A0A552V1W7</accession>
<evidence type="ECO:0000259" key="1">
    <source>
        <dbReference type="Pfam" id="PF13421"/>
    </source>
</evidence>
<feature type="domain" description="SPFH" evidence="1">
    <location>
        <begin position="26"/>
        <end position="219"/>
    </location>
</feature>
<evidence type="ECO:0000313" key="2">
    <source>
        <dbReference type="EMBL" id="TRW24450.1"/>
    </source>
</evidence>
<dbReference type="SUPFAM" id="SSF117892">
    <property type="entry name" value="Band 7/SPFH domain"/>
    <property type="match status" value="1"/>
</dbReference>
<dbReference type="EMBL" id="VJVZ01000006">
    <property type="protein sequence ID" value="TRW24450.1"/>
    <property type="molecule type" value="Genomic_DNA"/>
</dbReference>
<dbReference type="InterPro" id="IPR033880">
    <property type="entry name" value="SPFH_YdjI"/>
</dbReference>
<dbReference type="CDD" id="cd03408">
    <property type="entry name" value="SPFH_like_u1"/>
    <property type="match status" value="1"/>
</dbReference>
<proteinExistence type="predicted"/>
<sequence length="333" mass="36924">MGLGDFFRGQLSQVIEWKDQQPDVLVYKFPSHSDELKNASKLIVAPGQGAILVYEGKVTDHLSDEGIFDLETDNHPFVTTLLKLRTNFESEHKLKVYFYRTAEIVNQGWGTSQPVKYMDPFYKIPVELGANGSFSFKIADPLYLFSNVIGSQDTYYVSEARQLLQSRFPQSLASVLAQSGLSYQHIDAQLPSLSEKISEQLHPEVTKLGFALTDFKINGTLFDKATSERIGKVADITSDAMAAGEGGLTYVEMEKLKALRDAARNEGGLAGAGLQLGVGMDLGKTFNVAKDAQLNADAPDIVSKLQQLKLLLNEGIITQQEFDDKKKEWLDKF</sequence>
<dbReference type="RefSeq" id="WP_143373531.1">
    <property type="nucleotide sequence ID" value="NZ_VJVZ01000006.1"/>
</dbReference>
<comment type="caution">
    <text evidence="2">The sequence shown here is derived from an EMBL/GenBank/DDBJ whole genome shotgun (WGS) entry which is preliminary data.</text>
</comment>
<dbReference type="OrthoDB" id="9764015at2"/>
<reference evidence="2 3" key="1">
    <citation type="submission" date="2019-07" db="EMBL/GenBank/DDBJ databases">
        <title>Flavobacterium sp. nov., isolated from glacier ice.</title>
        <authorList>
            <person name="Liu Q."/>
            <person name="Xin Y.-H."/>
        </authorList>
    </citation>
    <scope>NUCLEOTIDE SEQUENCE [LARGE SCALE GENOMIC DNA]</scope>
    <source>
        <strain evidence="2 3">ZT4R6</strain>
    </source>
</reference>
<dbReference type="PANTHER" id="PTHR37826">
    <property type="entry name" value="FLOTILLIN BAND_7_5 DOMAIN PROTEIN"/>
    <property type="match status" value="1"/>
</dbReference>
<name>A0A552V1W7_9FLAO</name>
<organism evidence="2 3">
    <name type="scientific">Flavobacterium zepuense</name>
    <dbReference type="NCBI Taxonomy" id="2593302"/>
    <lineage>
        <taxon>Bacteria</taxon>
        <taxon>Pseudomonadati</taxon>
        <taxon>Bacteroidota</taxon>
        <taxon>Flavobacteriia</taxon>
        <taxon>Flavobacteriales</taxon>
        <taxon>Flavobacteriaceae</taxon>
        <taxon>Flavobacterium</taxon>
    </lineage>
</organism>
<protein>
    <submittedName>
        <fullName evidence="2">SPFH domain-containing protein</fullName>
    </submittedName>
</protein>
<dbReference type="PANTHER" id="PTHR37826:SF2">
    <property type="entry name" value="ZINC-RIBBON DOMAIN-CONTAINING PROTEIN"/>
    <property type="match status" value="1"/>
</dbReference>
<evidence type="ECO:0000313" key="3">
    <source>
        <dbReference type="Proteomes" id="UP000320643"/>
    </source>
</evidence>
<dbReference type="Proteomes" id="UP000320643">
    <property type="component" value="Unassembled WGS sequence"/>
</dbReference>
<dbReference type="AlphaFoldDB" id="A0A552V1W7"/>
<dbReference type="Pfam" id="PF13421">
    <property type="entry name" value="Band_7_1"/>
    <property type="match status" value="1"/>
</dbReference>
<keyword evidence="3" id="KW-1185">Reference proteome</keyword>
<dbReference type="InterPro" id="IPR036013">
    <property type="entry name" value="Band_7/SPFH_dom_sf"/>
</dbReference>
<gene>
    <name evidence="2" type="ORF">FMM05_11515</name>
</gene>